<name>A0A0B5F6D3_STRA4</name>
<dbReference type="KEGG" id="sals:SLNWT_6065"/>
<feature type="compositionally biased region" description="Pro residues" evidence="1">
    <location>
        <begin position="1"/>
        <end position="12"/>
    </location>
</feature>
<sequence>MGPNPPPPPPGRTPARGRHAEATAAVLAGLALLLALPGDTVPRLDPRPAARAEAPFGAECRLRTAGPRTVADCHNPYPETDRLRLHLECARWWDVDSDGAAVAAGPARTVRLDGRCWKEVRAAWVSHQR</sequence>
<protein>
    <submittedName>
        <fullName evidence="2">Uncharacterized protein</fullName>
    </submittedName>
</protein>
<keyword evidence="3" id="KW-1185">Reference proteome</keyword>
<proteinExistence type="predicted"/>
<gene>
    <name evidence="2" type="ORF">SLNWT_6065</name>
</gene>
<dbReference type="EMBL" id="CP010519">
    <property type="protein sequence ID" value="AJE86441.1"/>
    <property type="molecule type" value="Genomic_DNA"/>
</dbReference>
<accession>A0A0B5F6D3</accession>
<dbReference type="Proteomes" id="UP000031523">
    <property type="component" value="Chromosome"/>
</dbReference>
<evidence type="ECO:0000256" key="1">
    <source>
        <dbReference type="SAM" id="MobiDB-lite"/>
    </source>
</evidence>
<evidence type="ECO:0000313" key="2">
    <source>
        <dbReference type="EMBL" id="AJE86441.1"/>
    </source>
</evidence>
<dbReference type="AlphaFoldDB" id="A0A0B5F6D3"/>
<organism evidence="2 3">
    <name type="scientific">Streptomyces albus (strain ATCC 21838 / DSM 41398 / FERM P-419 / JCM 4703 / NBRC 107858)</name>
    <dbReference type="NCBI Taxonomy" id="1081613"/>
    <lineage>
        <taxon>Bacteria</taxon>
        <taxon>Bacillati</taxon>
        <taxon>Actinomycetota</taxon>
        <taxon>Actinomycetes</taxon>
        <taxon>Kitasatosporales</taxon>
        <taxon>Streptomycetaceae</taxon>
        <taxon>Streptomyces</taxon>
    </lineage>
</organism>
<feature type="region of interest" description="Disordered" evidence="1">
    <location>
        <begin position="1"/>
        <end position="20"/>
    </location>
</feature>
<evidence type="ECO:0000313" key="3">
    <source>
        <dbReference type="Proteomes" id="UP000031523"/>
    </source>
</evidence>
<reference evidence="2 3" key="1">
    <citation type="submission" date="2015-01" db="EMBL/GenBank/DDBJ databases">
        <title>Enhanced salinomycin production by adjusting the supply of polyketide extender units in Streptomyce albus DSM 41398.</title>
        <authorList>
            <person name="Lu C."/>
        </authorList>
    </citation>
    <scope>NUCLEOTIDE SEQUENCE [LARGE SCALE GENOMIC DNA]</scope>
    <source>
        <strain evidence="3">ATCC 21838 / DSM 41398 / FERM P-419 / JCM 4703 / NBRC 107858</strain>
    </source>
</reference>